<dbReference type="GO" id="GO:0008233">
    <property type="term" value="F:peptidase activity"/>
    <property type="evidence" value="ECO:0007669"/>
    <property type="project" value="UniProtKB-KW"/>
</dbReference>
<organism evidence="3 4">
    <name type="scientific">Novosphingobium hassiacum</name>
    <dbReference type="NCBI Taxonomy" id="173676"/>
    <lineage>
        <taxon>Bacteria</taxon>
        <taxon>Pseudomonadati</taxon>
        <taxon>Pseudomonadota</taxon>
        <taxon>Alphaproteobacteria</taxon>
        <taxon>Sphingomonadales</taxon>
        <taxon>Sphingomonadaceae</taxon>
        <taxon>Novosphingobium</taxon>
    </lineage>
</organism>
<keyword evidence="2" id="KW-0802">TPR repeat</keyword>
<dbReference type="SUPFAM" id="SSF48452">
    <property type="entry name" value="TPR-like"/>
    <property type="match status" value="3"/>
</dbReference>
<dbReference type="Gene3D" id="1.25.40.10">
    <property type="entry name" value="Tetratricopeptide repeat domain"/>
    <property type="match status" value="2"/>
</dbReference>
<keyword evidence="1" id="KW-0677">Repeat</keyword>
<dbReference type="GO" id="GO:0006508">
    <property type="term" value="P:proteolysis"/>
    <property type="evidence" value="ECO:0007669"/>
    <property type="project" value="UniProtKB-KW"/>
</dbReference>
<dbReference type="RefSeq" id="WP_183613273.1">
    <property type="nucleotide sequence ID" value="NZ_JACICY010000005.1"/>
</dbReference>
<dbReference type="Pfam" id="PF14559">
    <property type="entry name" value="TPR_19"/>
    <property type="match status" value="1"/>
</dbReference>
<dbReference type="InterPro" id="IPR051012">
    <property type="entry name" value="CellSynth/LPSAsmb/PSIAsmb"/>
</dbReference>
<reference evidence="3 4" key="1">
    <citation type="submission" date="2020-08" db="EMBL/GenBank/DDBJ databases">
        <title>Genomic Encyclopedia of Type Strains, Phase IV (KMG-IV): sequencing the most valuable type-strain genomes for metagenomic binning, comparative biology and taxonomic classification.</title>
        <authorList>
            <person name="Goeker M."/>
        </authorList>
    </citation>
    <scope>NUCLEOTIDE SEQUENCE [LARGE SCALE GENOMIC DNA]</scope>
    <source>
        <strain evidence="3 4">DSM 14552</strain>
    </source>
</reference>
<dbReference type="EMBL" id="JACICY010000005">
    <property type="protein sequence ID" value="MBB3861008.1"/>
    <property type="molecule type" value="Genomic_DNA"/>
</dbReference>
<dbReference type="Proteomes" id="UP000562395">
    <property type="component" value="Unassembled WGS sequence"/>
</dbReference>
<dbReference type="PANTHER" id="PTHR45586">
    <property type="entry name" value="TPR REPEAT-CONTAINING PROTEIN PA4667"/>
    <property type="match status" value="1"/>
</dbReference>
<sequence length="509" mass="53053">MKKLWHVATMLALAGCSDSPEERADRAQQAFDRHEYRAAQVDLAAALSEKPGDPALLELHARNALAMGDGVAAAASLEKLPEQRRPDDYGPLAAEAALLRDLPDEALASLGSDRSPGALRIRALALLAKDDREGAAQAFAAGVAGGADARLLADYARFSLMAGNVRQARDLVDRAKRADKGSIDAILADGAVATAEGRLAEALAAYDSAAKSYPGNLAALSGKAAVLGELGRTKDMDAVLASLGDVRGGGQVAYLQARSAVARKDWVTARSILQANEKSLDGNDEASVLYAQSLVALGQPEQARARLQPMLTRNPQSAVLRRELGKAQLAAKDAAGALATLRPFASVLTADPDDLRLLARAAELAGDPEAARLAEKAKYPTPQALAATLAQADTAMRSSNWGAAIAGYERIIAVTDGRNPLVLNNMAFAQGKVGNTAAAVDYATRALREAPGNPSVMDTLGWLLVQSGQDRPRGLTLLRDAAKKAPDNQAIAGHLKAAEGAQAPPRSNG</sequence>
<proteinExistence type="predicted"/>
<accession>A0A7W5ZW29</accession>
<dbReference type="PROSITE" id="PS51257">
    <property type="entry name" value="PROKAR_LIPOPROTEIN"/>
    <property type="match status" value="1"/>
</dbReference>
<dbReference type="InterPro" id="IPR011990">
    <property type="entry name" value="TPR-like_helical_dom_sf"/>
</dbReference>
<dbReference type="InterPro" id="IPR019734">
    <property type="entry name" value="TPR_rpt"/>
</dbReference>
<name>A0A7W5ZW29_9SPHN</name>
<keyword evidence="4" id="KW-1185">Reference proteome</keyword>
<evidence type="ECO:0000256" key="1">
    <source>
        <dbReference type="ARBA" id="ARBA00022737"/>
    </source>
</evidence>
<protein>
    <submittedName>
        <fullName evidence="3">Putative Zn-dependent protease</fullName>
    </submittedName>
</protein>
<keyword evidence="3" id="KW-0645">Protease</keyword>
<dbReference type="AlphaFoldDB" id="A0A7W5ZW29"/>
<evidence type="ECO:0000313" key="3">
    <source>
        <dbReference type="EMBL" id="MBB3861008.1"/>
    </source>
</evidence>
<dbReference type="PANTHER" id="PTHR45586:SF1">
    <property type="entry name" value="LIPOPOLYSACCHARIDE ASSEMBLY PROTEIN B"/>
    <property type="match status" value="1"/>
</dbReference>
<comment type="caution">
    <text evidence="3">The sequence shown here is derived from an EMBL/GenBank/DDBJ whole genome shotgun (WGS) entry which is preliminary data.</text>
</comment>
<gene>
    <name evidence="3" type="ORF">GGQ88_002280</name>
</gene>
<keyword evidence="3" id="KW-0378">Hydrolase</keyword>
<evidence type="ECO:0000256" key="2">
    <source>
        <dbReference type="ARBA" id="ARBA00022803"/>
    </source>
</evidence>
<evidence type="ECO:0000313" key="4">
    <source>
        <dbReference type="Proteomes" id="UP000562395"/>
    </source>
</evidence>
<dbReference type="SMART" id="SM00028">
    <property type="entry name" value="TPR"/>
    <property type="match status" value="3"/>
</dbReference>